<accession>A0A060DQ49</accession>
<name>A0A060DQ49_9PROT</name>
<proteinExistence type="inferred from homology"/>
<evidence type="ECO:0000256" key="9">
    <source>
        <dbReference type="ARBA" id="ARBA00023316"/>
    </source>
</evidence>
<evidence type="ECO:0000256" key="12">
    <source>
        <dbReference type="SAM" id="MobiDB-lite"/>
    </source>
</evidence>
<keyword evidence="8" id="KW-0482">Metalloprotease</keyword>
<keyword evidence="9" id="KW-0961">Cell wall biogenesis/degradation</keyword>
<dbReference type="EMBL" id="CP007793">
    <property type="protein sequence ID" value="AIB13064.1"/>
    <property type="molecule type" value="Genomic_DNA"/>
</dbReference>
<gene>
    <name evidence="14" type="ORF">ABAZ39_13960</name>
</gene>
<sequence length="271" mass="28328">MRHLLRLSLLGLLAGGMLAGCASTPGPQASFDGGPRSIVLHHPASGETVSVTYRRADGYDPQALDRIATLFRDRRTGETVPVDPTLVELLADLRDRCGADADTPVHITSGYRSPLTNVTLARSNPNVAENSYHLRGQAADISIPGVPPRRLADEAAALQRGGYALYPHTGHVHVDTGPVRTWSPKGGDPRILEARATPAKAASGKAVAAKPAPAAPRTQVAAAEPAPPKRPPAKAAPASAPAKGNDADLARVRMVLASLKEQPEPAAKKKP</sequence>
<evidence type="ECO:0000256" key="6">
    <source>
        <dbReference type="ARBA" id="ARBA00022801"/>
    </source>
</evidence>
<dbReference type="RefSeq" id="WP_038530151.1">
    <property type="nucleotide sequence ID" value="NZ_CP007793.1"/>
</dbReference>
<dbReference type="SUPFAM" id="SSF55166">
    <property type="entry name" value="Hedgehog/DD-peptidase"/>
    <property type="match status" value="1"/>
</dbReference>
<evidence type="ECO:0000256" key="2">
    <source>
        <dbReference type="ARBA" id="ARBA00004776"/>
    </source>
</evidence>
<evidence type="ECO:0000256" key="13">
    <source>
        <dbReference type="SAM" id="SignalP"/>
    </source>
</evidence>
<evidence type="ECO:0000256" key="11">
    <source>
        <dbReference type="ARBA" id="ARBA00093666"/>
    </source>
</evidence>
<keyword evidence="7" id="KW-0862">Zinc</keyword>
<evidence type="ECO:0000313" key="15">
    <source>
        <dbReference type="Proteomes" id="UP000027186"/>
    </source>
</evidence>
<evidence type="ECO:0000256" key="3">
    <source>
        <dbReference type="ARBA" id="ARBA00022670"/>
    </source>
</evidence>
<reference evidence="14 15" key="1">
    <citation type="journal article" date="2014" name="Genome Announc.">
        <title>Complete Genome Sequence of the Model Rhizosphere Strain Azospirillum brasilense Az39, Successfully Applied in Agriculture.</title>
        <authorList>
            <person name="Rivera D."/>
            <person name="Revale S."/>
            <person name="Molina R."/>
            <person name="Gualpa J."/>
            <person name="Puente M."/>
            <person name="Maroniche G."/>
            <person name="Paris G."/>
            <person name="Baker D."/>
            <person name="Clavijo B."/>
            <person name="McLay K."/>
            <person name="Spaepen S."/>
            <person name="Perticari A."/>
            <person name="Vazquez M."/>
            <person name="Wisniewski-Dye F."/>
            <person name="Watkins C."/>
            <person name="Martinez-Abarca F."/>
            <person name="Vanderleyden J."/>
            <person name="Cassan F."/>
        </authorList>
    </citation>
    <scope>NUCLEOTIDE SEQUENCE [LARGE SCALE GENOMIC DNA]</scope>
    <source>
        <strain evidence="14 15">Az39</strain>
    </source>
</reference>
<feature type="signal peptide" evidence="13">
    <location>
        <begin position="1"/>
        <end position="19"/>
    </location>
</feature>
<keyword evidence="3" id="KW-0645">Protease</keyword>
<feature type="compositionally biased region" description="Low complexity" evidence="12">
    <location>
        <begin position="197"/>
        <end position="224"/>
    </location>
</feature>
<dbReference type="GO" id="GO:0071555">
    <property type="term" value="P:cell wall organization"/>
    <property type="evidence" value="ECO:0007669"/>
    <property type="project" value="UniProtKB-KW"/>
</dbReference>
<feature type="chain" id="PRO_5001587003" description="Murein endopeptidase K" evidence="13">
    <location>
        <begin position="20"/>
        <end position="271"/>
    </location>
</feature>
<evidence type="ECO:0000256" key="4">
    <source>
        <dbReference type="ARBA" id="ARBA00022723"/>
    </source>
</evidence>
<dbReference type="PROSITE" id="PS51257">
    <property type="entry name" value="PROKAR_LIPOPROTEIN"/>
    <property type="match status" value="1"/>
</dbReference>
<dbReference type="InterPro" id="IPR009045">
    <property type="entry name" value="Zn_M74/Hedgehog-like"/>
</dbReference>
<feature type="region of interest" description="Disordered" evidence="12">
    <location>
        <begin position="197"/>
        <end position="271"/>
    </location>
</feature>
<feature type="compositionally biased region" description="Basic and acidic residues" evidence="12">
    <location>
        <begin position="261"/>
        <end position="271"/>
    </location>
</feature>
<dbReference type="GO" id="GO:0046872">
    <property type="term" value="F:metal ion binding"/>
    <property type="evidence" value="ECO:0007669"/>
    <property type="project" value="UniProtKB-KW"/>
</dbReference>
<keyword evidence="4" id="KW-0479">Metal-binding</keyword>
<dbReference type="KEGG" id="abq:ABAZ39_13960"/>
<dbReference type="PANTHER" id="PTHR37425:SF1">
    <property type="entry name" value="OUTER MEMBRANE PROTEIN"/>
    <property type="match status" value="1"/>
</dbReference>
<comment type="cofactor">
    <cofactor evidence="1">
        <name>Zn(2+)</name>
        <dbReference type="ChEBI" id="CHEBI:29105"/>
    </cofactor>
</comment>
<evidence type="ECO:0000256" key="5">
    <source>
        <dbReference type="ARBA" id="ARBA00022729"/>
    </source>
</evidence>
<evidence type="ECO:0000256" key="10">
    <source>
        <dbReference type="ARBA" id="ARBA00093448"/>
    </source>
</evidence>
<keyword evidence="5 13" id="KW-0732">Signal</keyword>
<dbReference type="Gene3D" id="3.30.1380.10">
    <property type="match status" value="1"/>
</dbReference>
<evidence type="ECO:0000256" key="8">
    <source>
        <dbReference type="ARBA" id="ARBA00023049"/>
    </source>
</evidence>
<keyword evidence="6" id="KW-0378">Hydrolase</keyword>
<evidence type="ECO:0000313" key="14">
    <source>
        <dbReference type="EMBL" id="AIB13064.1"/>
    </source>
</evidence>
<feature type="compositionally biased region" description="Low complexity" evidence="12">
    <location>
        <begin position="233"/>
        <end position="243"/>
    </location>
</feature>
<evidence type="ECO:0000256" key="7">
    <source>
        <dbReference type="ARBA" id="ARBA00022833"/>
    </source>
</evidence>
<dbReference type="GO" id="GO:0008237">
    <property type="term" value="F:metallopeptidase activity"/>
    <property type="evidence" value="ECO:0007669"/>
    <property type="project" value="UniProtKB-KW"/>
</dbReference>
<comment type="similarity">
    <text evidence="10">Belongs to the peptidase M15 family.</text>
</comment>
<dbReference type="AlphaFoldDB" id="A0A060DQ49"/>
<evidence type="ECO:0000256" key="1">
    <source>
        <dbReference type="ARBA" id="ARBA00001947"/>
    </source>
</evidence>
<dbReference type="Pfam" id="PF05951">
    <property type="entry name" value="Peptidase_M15_2"/>
    <property type="match status" value="1"/>
</dbReference>
<protein>
    <recommendedName>
        <fullName evidence="11">Murein endopeptidase K</fullName>
    </recommendedName>
</protein>
<organism evidence="14 15">
    <name type="scientific">Azospirillum argentinense</name>
    <dbReference type="NCBI Taxonomy" id="2970906"/>
    <lineage>
        <taxon>Bacteria</taxon>
        <taxon>Pseudomonadati</taxon>
        <taxon>Pseudomonadota</taxon>
        <taxon>Alphaproteobacteria</taxon>
        <taxon>Rhodospirillales</taxon>
        <taxon>Azospirillaceae</taxon>
        <taxon>Azospirillum</taxon>
    </lineage>
</organism>
<dbReference type="InterPro" id="IPR010275">
    <property type="entry name" value="MepK"/>
</dbReference>
<comment type="pathway">
    <text evidence="2">Cell wall biogenesis; cell wall polysaccharide biosynthesis.</text>
</comment>
<dbReference type="GO" id="GO:0006508">
    <property type="term" value="P:proteolysis"/>
    <property type="evidence" value="ECO:0007669"/>
    <property type="project" value="UniProtKB-KW"/>
</dbReference>
<dbReference type="PANTHER" id="PTHR37425">
    <property type="match status" value="1"/>
</dbReference>
<dbReference type="Proteomes" id="UP000027186">
    <property type="component" value="Chromosome"/>
</dbReference>